<comment type="caution">
    <text evidence="6">The sequence shown here is derived from an EMBL/GenBank/DDBJ whole genome shotgun (WGS) entry which is preliminary data.</text>
</comment>
<dbReference type="AlphaFoldDB" id="A0A074LPB5"/>
<reference evidence="6 7" key="1">
    <citation type="journal article" date="2013" name="Int. J. Syst. Evol. Microbiol.">
        <title>Tumebacillus flagellatus sp. nov., an alpha-amylase/pullulanase-producing bacterium isolated from cassava wastewater.</title>
        <authorList>
            <person name="Wang Q."/>
            <person name="Xie N."/>
            <person name="Qin Y."/>
            <person name="Shen N."/>
            <person name="Zhu J."/>
            <person name="Mi H."/>
            <person name="Huang R."/>
        </authorList>
    </citation>
    <scope>NUCLEOTIDE SEQUENCE [LARGE SCALE GENOMIC DNA]</scope>
    <source>
        <strain evidence="6 7">GST4</strain>
    </source>
</reference>
<evidence type="ECO:0000313" key="7">
    <source>
        <dbReference type="Proteomes" id="UP000027931"/>
    </source>
</evidence>
<dbReference type="PRINTS" id="PR00368">
    <property type="entry name" value="FADPNR"/>
</dbReference>
<dbReference type="OrthoDB" id="9806179at2"/>
<dbReference type="PRINTS" id="PR00469">
    <property type="entry name" value="PNDRDTASEII"/>
</dbReference>
<dbReference type="Gene3D" id="3.50.50.60">
    <property type="entry name" value="FAD/NAD(P)-binding domain"/>
    <property type="match status" value="2"/>
</dbReference>
<dbReference type="RefSeq" id="WP_038092485.1">
    <property type="nucleotide sequence ID" value="NZ_JMIR01000033.1"/>
</dbReference>
<dbReference type="SUPFAM" id="SSF51905">
    <property type="entry name" value="FAD/NAD(P)-binding domain"/>
    <property type="match status" value="1"/>
</dbReference>
<dbReference type="EMBL" id="JMIR01000033">
    <property type="protein sequence ID" value="KEO81658.1"/>
    <property type="molecule type" value="Genomic_DNA"/>
</dbReference>
<proteinExistence type="predicted"/>
<dbReference type="InterPro" id="IPR023753">
    <property type="entry name" value="FAD/NAD-binding_dom"/>
</dbReference>
<evidence type="ECO:0000313" key="6">
    <source>
        <dbReference type="EMBL" id="KEO81658.1"/>
    </source>
</evidence>
<sequence>MNARTDVLILGGGPAGLSAAIWCKRLGMEHLLLEQAEELGGQLHVIHNEIFDYPGLWAANGLEVKRVFEENVRRVGCALQTGAKVLAIDVAQGVLWWQLPEQRGTRDVSELRFQSLILATGSADRRLGVPGEAEMIERGEVYSASRDRGFFSGKKVAVAGGGDRALEGALLLADSGAHVTLIHRSERFRARREFRSRVMGHPGIELLTYAQVTGVLGTERVTGVEVMLSGGERRRLAAEALFVRVGVEPNSHLVRGQVETDEDGFVKVDEVGQTSAETVFAVGDVCTRPVYSSIAKAVGHGMTAAKHLSVILAERRESS</sequence>
<comment type="cofactor">
    <cofactor evidence="1">
        <name>FAD</name>
        <dbReference type="ChEBI" id="CHEBI:57692"/>
    </cofactor>
</comment>
<gene>
    <name evidence="6" type="ORF">EL26_19490</name>
</gene>
<evidence type="ECO:0000259" key="5">
    <source>
        <dbReference type="Pfam" id="PF07992"/>
    </source>
</evidence>
<keyword evidence="4" id="KW-0560">Oxidoreductase</keyword>
<evidence type="ECO:0000256" key="2">
    <source>
        <dbReference type="ARBA" id="ARBA00011738"/>
    </source>
</evidence>
<dbReference type="InterPro" id="IPR050097">
    <property type="entry name" value="Ferredoxin-NADP_redctase_2"/>
</dbReference>
<organism evidence="6 7">
    <name type="scientific">Tumebacillus flagellatus</name>
    <dbReference type="NCBI Taxonomy" id="1157490"/>
    <lineage>
        <taxon>Bacteria</taxon>
        <taxon>Bacillati</taxon>
        <taxon>Bacillota</taxon>
        <taxon>Bacilli</taxon>
        <taxon>Bacillales</taxon>
        <taxon>Alicyclobacillaceae</taxon>
        <taxon>Tumebacillus</taxon>
    </lineage>
</organism>
<dbReference type="PANTHER" id="PTHR48105">
    <property type="entry name" value="THIOREDOXIN REDUCTASE 1-RELATED-RELATED"/>
    <property type="match status" value="1"/>
</dbReference>
<dbReference type="Proteomes" id="UP000027931">
    <property type="component" value="Unassembled WGS sequence"/>
</dbReference>
<dbReference type="GO" id="GO:0016491">
    <property type="term" value="F:oxidoreductase activity"/>
    <property type="evidence" value="ECO:0007669"/>
    <property type="project" value="UniProtKB-KW"/>
</dbReference>
<name>A0A074LPB5_9BACL</name>
<accession>A0A074LPB5</accession>
<dbReference type="InterPro" id="IPR036188">
    <property type="entry name" value="FAD/NAD-bd_sf"/>
</dbReference>
<keyword evidence="3" id="KW-0285">Flavoprotein</keyword>
<protein>
    <recommendedName>
        <fullName evidence="5">FAD/NAD(P)-binding domain-containing protein</fullName>
    </recommendedName>
</protein>
<dbReference type="eggNOG" id="COG0492">
    <property type="taxonomic scope" value="Bacteria"/>
</dbReference>
<evidence type="ECO:0000256" key="1">
    <source>
        <dbReference type="ARBA" id="ARBA00001974"/>
    </source>
</evidence>
<feature type="domain" description="FAD/NAD(P)-binding" evidence="5">
    <location>
        <begin position="6"/>
        <end position="301"/>
    </location>
</feature>
<keyword evidence="7" id="KW-1185">Reference proteome</keyword>
<evidence type="ECO:0000256" key="4">
    <source>
        <dbReference type="ARBA" id="ARBA00023002"/>
    </source>
</evidence>
<comment type="subunit">
    <text evidence="2">Homodimer.</text>
</comment>
<dbReference type="Pfam" id="PF07992">
    <property type="entry name" value="Pyr_redox_2"/>
    <property type="match status" value="1"/>
</dbReference>
<dbReference type="STRING" id="1157490.EL26_19490"/>
<evidence type="ECO:0000256" key="3">
    <source>
        <dbReference type="ARBA" id="ARBA00022630"/>
    </source>
</evidence>